<sequence length="78" mass="8662">MSAEVAAATLEELKEQLEQGQYSLLKDIRQFGNNLLPFCLRKKAVIIINNPIMVGGVVGVRPIGRRPTTKKKQAIEND</sequence>
<reference evidence="1" key="1">
    <citation type="submission" date="2021-06" db="EMBL/GenBank/DDBJ databases">
        <authorList>
            <person name="Kallberg Y."/>
            <person name="Tangrot J."/>
            <person name="Rosling A."/>
        </authorList>
    </citation>
    <scope>NUCLEOTIDE SEQUENCE</scope>
    <source>
        <strain evidence="1">BR232B</strain>
    </source>
</reference>
<accession>A0A9N9FG94</accession>
<evidence type="ECO:0000313" key="1">
    <source>
        <dbReference type="EMBL" id="CAG8531484.1"/>
    </source>
</evidence>
<proteinExistence type="predicted"/>
<dbReference type="AlphaFoldDB" id="A0A9N9FG94"/>
<evidence type="ECO:0000313" key="2">
    <source>
        <dbReference type="Proteomes" id="UP000789739"/>
    </source>
</evidence>
<protein>
    <submittedName>
        <fullName evidence="1">4266_t:CDS:1</fullName>
    </submittedName>
</protein>
<keyword evidence="2" id="KW-1185">Reference proteome</keyword>
<gene>
    <name evidence="1" type="ORF">PBRASI_LOCUS4133</name>
</gene>
<name>A0A9N9FG94_9GLOM</name>
<dbReference type="Proteomes" id="UP000789739">
    <property type="component" value="Unassembled WGS sequence"/>
</dbReference>
<dbReference type="EMBL" id="CAJVPI010000410">
    <property type="protein sequence ID" value="CAG8531484.1"/>
    <property type="molecule type" value="Genomic_DNA"/>
</dbReference>
<organism evidence="1 2">
    <name type="scientific">Paraglomus brasilianum</name>
    <dbReference type="NCBI Taxonomy" id="144538"/>
    <lineage>
        <taxon>Eukaryota</taxon>
        <taxon>Fungi</taxon>
        <taxon>Fungi incertae sedis</taxon>
        <taxon>Mucoromycota</taxon>
        <taxon>Glomeromycotina</taxon>
        <taxon>Glomeromycetes</taxon>
        <taxon>Paraglomerales</taxon>
        <taxon>Paraglomeraceae</taxon>
        <taxon>Paraglomus</taxon>
    </lineage>
</organism>
<comment type="caution">
    <text evidence="1">The sequence shown here is derived from an EMBL/GenBank/DDBJ whole genome shotgun (WGS) entry which is preliminary data.</text>
</comment>